<protein>
    <submittedName>
        <fullName evidence="1">Uncharacterized protein</fullName>
    </submittedName>
</protein>
<proteinExistence type="predicted"/>
<gene>
    <name evidence="1" type="ordered locus">Mnod_1992</name>
</gene>
<accession>B8IT93</accession>
<dbReference type="Proteomes" id="UP000008207">
    <property type="component" value="Chromosome"/>
</dbReference>
<keyword evidence="2" id="KW-1185">Reference proteome</keyword>
<organism evidence="1 2">
    <name type="scientific">Methylobacterium nodulans (strain LMG 21967 / CNCM I-2342 / ORS 2060)</name>
    <dbReference type="NCBI Taxonomy" id="460265"/>
    <lineage>
        <taxon>Bacteria</taxon>
        <taxon>Pseudomonadati</taxon>
        <taxon>Pseudomonadota</taxon>
        <taxon>Alphaproteobacteria</taxon>
        <taxon>Hyphomicrobiales</taxon>
        <taxon>Methylobacteriaceae</taxon>
        <taxon>Methylobacterium</taxon>
    </lineage>
</organism>
<name>B8IT93_METNO</name>
<evidence type="ECO:0000313" key="2">
    <source>
        <dbReference type="Proteomes" id="UP000008207"/>
    </source>
</evidence>
<dbReference type="eggNOG" id="COG1403">
    <property type="taxonomic scope" value="Bacteria"/>
</dbReference>
<dbReference type="STRING" id="460265.Mnod_1992"/>
<dbReference type="EMBL" id="CP001349">
    <property type="protein sequence ID" value="ACL56979.1"/>
    <property type="molecule type" value="Genomic_DNA"/>
</dbReference>
<dbReference type="AlphaFoldDB" id="B8IT93"/>
<sequence>MGIGVPIGLTWLAGPTLAEAQEGAMNKTAADRARVSFHDARRTTDQPWRHWYWTARWRRIAQAQLRDHPLCAMCSTDERPVAATVCDHVVPHRGDEHLFWEGELQSLCKPCHDGTKQAQERRGYVTGVTLDGRPRDPRHPWNRPT</sequence>
<dbReference type="KEGG" id="mno:Mnod_1992"/>
<reference evidence="1 2" key="1">
    <citation type="submission" date="2009-01" db="EMBL/GenBank/DDBJ databases">
        <title>Complete sequence of chromosome of Methylobacterium nodulans ORS 2060.</title>
        <authorList>
            <consortium name="US DOE Joint Genome Institute"/>
            <person name="Lucas S."/>
            <person name="Copeland A."/>
            <person name="Lapidus A."/>
            <person name="Glavina del Rio T."/>
            <person name="Dalin E."/>
            <person name="Tice H."/>
            <person name="Bruce D."/>
            <person name="Goodwin L."/>
            <person name="Pitluck S."/>
            <person name="Sims D."/>
            <person name="Brettin T."/>
            <person name="Detter J.C."/>
            <person name="Han C."/>
            <person name="Larimer F."/>
            <person name="Land M."/>
            <person name="Hauser L."/>
            <person name="Kyrpides N."/>
            <person name="Ivanova N."/>
            <person name="Marx C.J."/>
            <person name="Richardson P."/>
        </authorList>
    </citation>
    <scope>NUCLEOTIDE SEQUENCE [LARGE SCALE GENOMIC DNA]</scope>
    <source>
        <strain evidence="2">LMG 21967 / CNCM I-2342 / ORS 2060</strain>
    </source>
</reference>
<evidence type="ECO:0000313" key="1">
    <source>
        <dbReference type="EMBL" id="ACL56979.1"/>
    </source>
</evidence>
<dbReference type="HOGENOM" id="CLU_108879_2_1_5"/>